<dbReference type="GO" id="GO:0000245">
    <property type="term" value="P:spliceosomal complex assembly"/>
    <property type="evidence" value="ECO:0007669"/>
    <property type="project" value="UniProtKB-UniRule"/>
</dbReference>
<sequence>MLKAHANQVSSDLDDEDNSLLEPALVVNEYEDTDFDLNIPPTTGNEYLRREAQNCPKVVVANLDTKIFNNRQTVKIQTKDCMPAPHGFGPRPDWVKMQIEDFVQLRQKIAHFKALLTKKKVTLPAVCLPLANDAESWCRLSFGRLQLKTSARQEESDATGGIHGETQLQNDGTGTPPLLSIIARMDQQQIERVLEYHTNWLEATGFTRKQGQWFYALLSVLQKPLTPEACSWLRQLARLCSIIRASLVSTEDEAVHQLNLLICIVARYFDQGDLADKT</sequence>
<evidence type="ECO:0000256" key="5">
    <source>
        <dbReference type="ARBA" id="ARBA00025758"/>
    </source>
</evidence>
<dbReference type="Proteomes" id="UP000245119">
    <property type="component" value="Linkage Group LG9"/>
</dbReference>
<dbReference type="OrthoDB" id="428895at2759"/>
<comment type="similarity">
    <text evidence="5 7">Belongs to the gemin-2 family.</text>
</comment>
<feature type="region of interest" description="Disordered" evidence="8">
    <location>
        <begin position="153"/>
        <end position="173"/>
    </location>
</feature>
<evidence type="ECO:0000313" key="10">
    <source>
        <dbReference type="Proteomes" id="UP000245119"/>
    </source>
</evidence>
<evidence type="ECO:0000256" key="1">
    <source>
        <dbReference type="ARBA" id="ARBA00004496"/>
    </source>
</evidence>
<dbReference type="PIRSF" id="PIRSF038038">
    <property type="entry name" value="SMN_Gemin2"/>
    <property type="match status" value="1"/>
</dbReference>
<comment type="subcellular location">
    <subcellularLocation>
        <location evidence="1">Cytoplasm</location>
    </subcellularLocation>
</comment>
<dbReference type="InterPro" id="IPR035426">
    <property type="entry name" value="Gemin2/Brr1"/>
</dbReference>
<keyword evidence="4 7" id="KW-0508">mRNA splicing</keyword>
<keyword evidence="10" id="KW-1185">Reference proteome</keyword>
<dbReference type="STRING" id="400727.A0A2T7NTJ0"/>
<dbReference type="AlphaFoldDB" id="A0A2T7NTJ0"/>
<organism evidence="9 10">
    <name type="scientific">Pomacea canaliculata</name>
    <name type="common">Golden apple snail</name>
    <dbReference type="NCBI Taxonomy" id="400727"/>
    <lineage>
        <taxon>Eukaryota</taxon>
        <taxon>Metazoa</taxon>
        <taxon>Spiralia</taxon>
        <taxon>Lophotrochozoa</taxon>
        <taxon>Mollusca</taxon>
        <taxon>Gastropoda</taxon>
        <taxon>Caenogastropoda</taxon>
        <taxon>Architaenioglossa</taxon>
        <taxon>Ampullarioidea</taxon>
        <taxon>Ampullariidae</taxon>
        <taxon>Pomacea</taxon>
    </lineage>
</organism>
<evidence type="ECO:0000256" key="8">
    <source>
        <dbReference type="SAM" id="MobiDB-lite"/>
    </source>
</evidence>
<evidence type="ECO:0000256" key="2">
    <source>
        <dbReference type="ARBA" id="ARBA00022490"/>
    </source>
</evidence>
<name>A0A2T7NTJ0_POMCA</name>
<dbReference type="GO" id="GO:0032797">
    <property type="term" value="C:SMN complex"/>
    <property type="evidence" value="ECO:0007669"/>
    <property type="project" value="UniProtKB-UniRule"/>
</dbReference>
<comment type="function">
    <text evidence="7">The SMN complex catalyzes the assembly of small nuclear ribonucleoproteins (snRNPs), the building blocks of the spliceosome, and thereby plays an important role in the splicing of cellular pre-mRNAs.</text>
</comment>
<evidence type="ECO:0000256" key="3">
    <source>
        <dbReference type="ARBA" id="ARBA00022664"/>
    </source>
</evidence>
<evidence type="ECO:0000313" key="9">
    <source>
        <dbReference type="EMBL" id="PVD24482.1"/>
    </source>
</evidence>
<dbReference type="Gene3D" id="1.20.58.1070">
    <property type="match status" value="1"/>
</dbReference>
<proteinExistence type="inferred from homology"/>
<comment type="caution">
    <text evidence="9">The sequence shown here is derived from an EMBL/GenBank/DDBJ whole genome shotgun (WGS) entry which is preliminary data.</text>
</comment>
<dbReference type="GO" id="GO:0005681">
    <property type="term" value="C:spliceosomal complex"/>
    <property type="evidence" value="ECO:0007669"/>
    <property type="project" value="UniProtKB-UniRule"/>
</dbReference>
<keyword evidence="2 7" id="KW-0963">Cytoplasm</keyword>
<comment type="subunit">
    <text evidence="7">Part of the core SMN complex.</text>
</comment>
<evidence type="ECO:0000256" key="7">
    <source>
        <dbReference type="PIRNR" id="PIRNR038038"/>
    </source>
</evidence>
<dbReference type="PANTHER" id="PTHR12794">
    <property type="entry name" value="GEMIN2"/>
    <property type="match status" value="1"/>
</dbReference>
<keyword evidence="3 7" id="KW-0507">mRNA processing</keyword>
<evidence type="ECO:0000256" key="4">
    <source>
        <dbReference type="ARBA" id="ARBA00023187"/>
    </source>
</evidence>
<protein>
    <recommendedName>
        <fullName evidence="6 7">Gem-associated protein 2</fullName>
    </recommendedName>
</protein>
<dbReference type="Pfam" id="PF04938">
    <property type="entry name" value="SIP1"/>
    <property type="match status" value="1"/>
</dbReference>
<dbReference type="InterPro" id="IPR017364">
    <property type="entry name" value="GEMIN2"/>
</dbReference>
<dbReference type="GO" id="GO:0000387">
    <property type="term" value="P:spliceosomal snRNP assembly"/>
    <property type="evidence" value="ECO:0007669"/>
    <property type="project" value="UniProtKB-UniRule"/>
</dbReference>
<dbReference type="EMBL" id="PZQS01000009">
    <property type="protein sequence ID" value="PVD24482.1"/>
    <property type="molecule type" value="Genomic_DNA"/>
</dbReference>
<gene>
    <name evidence="9" type="ORF">C0Q70_14965</name>
</gene>
<dbReference type="PANTHER" id="PTHR12794:SF0">
    <property type="entry name" value="GEM-ASSOCIATED PROTEIN 2"/>
    <property type="match status" value="1"/>
</dbReference>
<reference evidence="9 10" key="1">
    <citation type="submission" date="2018-04" db="EMBL/GenBank/DDBJ databases">
        <title>The genome of golden apple snail Pomacea canaliculata provides insight into stress tolerance and invasive adaptation.</title>
        <authorList>
            <person name="Liu C."/>
            <person name="Liu B."/>
            <person name="Ren Y."/>
            <person name="Zhang Y."/>
            <person name="Wang H."/>
            <person name="Li S."/>
            <person name="Jiang F."/>
            <person name="Yin L."/>
            <person name="Zhang G."/>
            <person name="Qian W."/>
            <person name="Fan W."/>
        </authorList>
    </citation>
    <scope>NUCLEOTIDE SEQUENCE [LARGE SCALE GENOMIC DNA]</scope>
    <source>
        <strain evidence="9">SZHN2017</strain>
        <tissue evidence="9">Muscle</tissue>
    </source>
</reference>
<accession>A0A2T7NTJ0</accession>
<evidence type="ECO:0000256" key="6">
    <source>
        <dbReference type="ARBA" id="ARBA00047179"/>
    </source>
</evidence>